<name>A0A841HTS1_9DEIO</name>
<keyword evidence="2" id="KW-1185">Reference proteome</keyword>
<comment type="caution">
    <text evidence="1">The sequence shown here is derived from an EMBL/GenBank/DDBJ whole genome shotgun (WGS) entry which is preliminary data.</text>
</comment>
<dbReference type="AlphaFoldDB" id="A0A841HTS1"/>
<gene>
    <name evidence="1" type="ORF">HNR42_000233</name>
</gene>
<protein>
    <submittedName>
        <fullName evidence="1">Uncharacterized protein</fullName>
    </submittedName>
</protein>
<dbReference type="RefSeq" id="WP_281376919.1">
    <property type="nucleotide sequence ID" value="NZ_JACHHG010000001.1"/>
</dbReference>
<sequence>MKWELDPSRLWTAWRPVGQVAWRGVGSGTVAVRIGRRALEFVKA</sequence>
<proteinExistence type="predicted"/>
<organism evidence="1 2">
    <name type="scientific">Deinobacterium chartae</name>
    <dbReference type="NCBI Taxonomy" id="521158"/>
    <lineage>
        <taxon>Bacteria</taxon>
        <taxon>Thermotogati</taxon>
        <taxon>Deinococcota</taxon>
        <taxon>Deinococci</taxon>
        <taxon>Deinococcales</taxon>
        <taxon>Deinococcaceae</taxon>
        <taxon>Deinobacterium</taxon>
    </lineage>
</organism>
<evidence type="ECO:0000313" key="1">
    <source>
        <dbReference type="EMBL" id="MBB6096821.1"/>
    </source>
</evidence>
<dbReference type="EMBL" id="JACHHG010000001">
    <property type="protein sequence ID" value="MBB6096821.1"/>
    <property type="molecule type" value="Genomic_DNA"/>
</dbReference>
<dbReference type="Proteomes" id="UP000569951">
    <property type="component" value="Unassembled WGS sequence"/>
</dbReference>
<evidence type="ECO:0000313" key="2">
    <source>
        <dbReference type="Proteomes" id="UP000569951"/>
    </source>
</evidence>
<reference evidence="1 2" key="1">
    <citation type="submission" date="2020-08" db="EMBL/GenBank/DDBJ databases">
        <title>Genomic Encyclopedia of Type Strains, Phase IV (KMG-IV): sequencing the most valuable type-strain genomes for metagenomic binning, comparative biology and taxonomic classification.</title>
        <authorList>
            <person name="Goeker M."/>
        </authorList>
    </citation>
    <scope>NUCLEOTIDE SEQUENCE [LARGE SCALE GENOMIC DNA]</scope>
    <source>
        <strain evidence="1 2">DSM 21458</strain>
    </source>
</reference>
<accession>A0A841HTS1</accession>